<feature type="transmembrane region" description="Helical" evidence="1">
    <location>
        <begin position="151"/>
        <end position="170"/>
    </location>
</feature>
<evidence type="ECO:0000313" key="4">
    <source>
        <dbReference type="Proteomes" id="UP001597196"/>
    </source>
</evidence>
<organism evidence="3 4">
    <name type="scientific">Lacticaseibacillus mingshuiensis</name>
    <dbReference type="NCBI Taxonomy" id="2799574"/>
    <lineage>
        <taxon>Bacteria</taxon>
        <taxon>Bacillati</taxon>
        <taxon>Bacillota</taxon>
        <taxon>Bacilli</taxon>
        <taxon>Lactobacillales</taxon>
        <taxon>Lactobacillaceae</taxon>
        <taxon>Lacticaseibacillus</taxon>
    </lineage>
</organism>
<keyword evidence="3" id="KW-0012">Acyltransferase</keyword>
<reference evidence="4" key="1">
    <citation type="journal article" date="2019" name="Int. J. Syst. Evol. Microbiol.">
        <title>The Global Catalogue of Microorganisms (GCM) 10K type strain sequencing project: providing services to taxonomists for standard genome sequencing and annotation.</title>
        <authorList>
            <consortium name="The Broad Institute Genomics Platform"/>
            <consortium name="The Broad Institute Genome Sequencing Center for Infectious Disease"/>
            <person name="Wu L."/>
            <person name="Ma J."/>
        </authorList>
    </citation>
    <scope>NUCLEOTIDE SEQUENCE [LARGE SCALE GENOMIC DNA]</scope>
    <source>
        <strain evidence="4">CCM 8980</strain>
    </source>
</reference>
<protein>
    <submittedName>
        <fullName evidence="3">Acyltransferase family protein</fullName>
    </submittedName>
</protein>
<feature type="transmembrane region" description="Helical" evidence="1">
    <location>
        <begin position="200"/>
        <end position="216"/>
    </location>
</feature>
<feature type="transmembrane region" description="Helical" evidence="1">
    <location>
        <begin position="65"/>
        <end position="86"/>
    </location>
</feature>
<feature type="transmembrane region" description="Helical" evidence="1">
    <location>
        <begin position="107"/>
        <end position="127"/>
    </location>
</feature>
<name>A0ABW4CJH6_9LACO</name>
<feature type="domain" description="Acyltransferase 3" evidence="2">
    <location>
        <begin position="38"/>
        <end position="335"/>
    </location>
</feature>
<sequence>MDILLVIIALIFVSALRPRANTADGDYLGRDTTATINGLFMLLVLFSHLQDYLGRNQPLAKLTGVWMATKGELIVTTFLFFSGYGIMTQINKRGSGYLKDFPRRRLLYIWLQLAVAVTLFAIMNVALDRHFAPMKILLAYTGLTSIGNSNWYIFAILLMYLLTYLCFRLVPDHPRRALALLTAATLAYCVIGAWTLPVWFYNTIFCYPAGMAFALIKPRIDRRLQASALAYWGTAVASFVAFVLLYVAAAKSGGILRVCFIEVASILFVWLFVLLAMKVTLRQPWLRYLGGRALFALYMLARIPMIIGQHVGLTSQPVVYALVVLAATLGLGWLFDQGCDRLLRRVREK</sequence>
<keyword evidence="1" id="KW-0812">Transmembrane</keyword>
<comment type="caution">
    <text evidence="3">The sequence shown here is derived from an EMBL/GenBank/DDBJ whole genome shotgun (WGS) entry which is preliminary data.</text>
</comment>
<evidence type="ECO:0000259" key="2">
    <source>
        <dbReference type="Pfam" id="PF01757"/>
    </source>
</evidence>
<dbReference type="Pfam" id="PF01757">
    <property type="entry name" value="Acyl_transf_3"/>
    <property type="match status" value="1"/>
</dbReference>
<feature type="transmembrane region" description="Helical" evidence="1">
    <location>
        <begin position="255"/>
        <end position="277"/>
    </location>
</feature>
<feature type="transmembrane region" description="Helical" evidence="1">
    <location>
        <begin position="177"/>
        <end position="194"/>
    </location>
</feature>
<keyword evidence="3" id="KW-0808">Transferase</keyword>
<proteinExistence type="predicted"/>
<gene>
    <name evidence="3" type="ORF">ACFQ4P_12260</name>
</gene>
<keyword evidence="1" id="KW-1133">Transmembrane helix</keyword>
<accession>A0ABW4CJH6</accession>
<feature type="transmembrane region" description="Helical" evidence="1">
    <location>
        <begin position="289"/>
        <end position="311"/>
    </location>
</feature>
<evidence type="ECO:0000256" key="1">
    <source>
        <dbReference type="SAM" id="Phobius"/>
    </source>
</evidence>
<dbReference type="EMBL" id="JBHTOC010000025">
    <property type="protein sequence ID" value="MFD1431009.1"/>
    <property type="molecule type" value="Genomic_DNA"/>
</dbReference>
<dbReference type="InterPro" id="IPR002656">
    <property type="entry name" value="Acyl_transf_3_dom"/>
</dbReference>
<evidence type="ECO:0000313" key="3">
    <source>
        <dbReference type="EMBL" id="MFD1431009.1"/>
    </source>
</evidence>
<keyword evidence="1" id="KW-0472">Membrane</keyword>
<dbReference type="Proteomes" id="UP001597196">
    <property type="component" value="Unassembled WGS sequence"/>
</dbReference>
<dbReference type="RefSeq" id="WP_203628556.1">
    <property type="nucleotide sequence ID" value="NZ_BOLQ01000034.1"/>
</dbReference>
<feature type="transmembrane region" description="Helical" evidence="1">
    <location>
        <begin position="228"/>
        <end position="249"/>
    </location>
</feature>
<keyword evidence="4" id="KW-1185">Reference proteome</keyword>
<feature type="transmembrane region" description="Helical" evidence="1">
    <location>
        <begin position="317"/>
        <end position="335"/>
    </location>
</feature>
<dbReference type="GO" id="GO:0016746">
    <property type="term" value="F:acyltransferase activity"/>
    <property type="evidence" value="ECO:0007669"/>
    <property type="project" value="UniProtKB-KW"/>
</dbReference>